<protein>
    <submittedName>
        <fullName evidence="1">Uncharacterized protein</fullName>
    </submittedName>
</protein>
<name>A0ACB9M0S0_BAUVA</name>
<comment type="caution">
    <text evidence="1">The sequence shown here is derived from an EMBL/GenBank/DDBJ whole genome shotgun (WGS) entry which is preliminary data.</text>
</comment>
<keyword evidence="2" id="KW-1185">Reference proteome</keyword>
<evidence type="ECO:0000313" key="2">
    <source>
        <dbReference type="Proteomes" id="UP000828941"/>
    </source>
</evidence>
<dbReference type="EMBL" id="CM039435">
    <property type="protein sequence ID" value="KAI4317156.1"/>
    <property type="molecule type" value="Genomic_DNA"/>
</dbReference>
<sequence>MPPQSSSSLLPRIFASSSLPTTSLSCRSKSNPPLLACTILMVLALLHLSSSLTRNTVNPKYLLWNRQDQILLSAIFGSCSNVIQPIISSAEAWQCLSLSYANSSSSCIISLKAKLTQNPKGSRSIAHFLMEMRSIADELTLTQNPVNKEDLIVHIITQLEEEYSPLVVAIKVRNSSITYSESSTNL</sequence>
<organism evidence="1 2">
    <name type="scientific">Bauhinia variegata</name>
    <name type="common">Purple orchid tree</name>
    <name type="synonym">Phanera variegata</name>
    <dbReference type="NCBI Taxonomy" id="167791"/>
    <lineage>
        <taxon>Eukaryota</taxon>
        <taxon>Viridiplantae</taxon>
        <taxon>Streptophyta</taxon>
        <taxon>Embryophyta</taxon>
        <taxon>Tracheophyta</taxon>
        <taxon>Spermatophyta</taxon>
        <taxon>Magnoliopsida</taxon>
        <taxon>eudicotyledons</taxon>
        <taxon>Gunneridae</taxon>
        <taxon>Pentapetalae</taxon>
        <taxon>rosids</taxon>
        <taxon>fabids</taxon>
        <taxon>Fabales</taxon>
        <taxon>Fabaceae</taxon>
        <taxon>Cercidoideae</taxon>
        <taxon>Cercideae</taxon>
        <taxon>Bauhiniinae</taxon>
        <taxon>Bauhinia</taxon>
    </lineage>
</organism>
<accession>A0ACB9M0S0</accession>
<gene>
    <name evidence="1" type="ORF">L6164_025054</name>
</gene>
<reference evidence="1 2" key="1">
    <citation type="journal article" date="2022" name="DNA Res.">
        <title>Chromosomal-level genome assembly of the orchid tree Bauhinia variegata (Leguminosae; Cercidoideae) supports the allotetraploid origin hypothesis of Bauhinia.</title>
        <authorList>
            <person name="Zhong Y."/>
            <person name="Chen Y."/>
            <person name="Zheng D."/>
            <person name="Pang J."/>
            <person name="Liu Y."/>
            <person name="Luo S."/>
            <person name="Meng S."/>
            <person name="Qian L."/>
            <person name="Wei D."/>
            <person name="Dai S."/>
            <person name="Zhou R."/>
        </authorList>
    </citation>
    <scope>NUCLEOTIDE SEQUENCE [LARGE SCALE GENOMIC DNA]</scope>
    <source>
        <strain evidence="1">BV-YZ2020</strain>
    </source>
</reference>
<evidence type="ECO:0000313" key="1">
    <source>
        <dbReference type="EMBL" id="KAI4317156.1"/>
    </source>
</evidence>
<dbReference type="Proteomes" id="UP000828941">
    <property type="component" value="Chromosome 10"/>
</dbReference>
<proteinExistence type="predicted"/>